<gene>
    <name evidence="1" type="ORF">EVAR_71690_1</name>
</gene>
<keyword evidence="2" id="KW-1185">Reference proteome</keyword>
<dbReference type="Proteomes" id="UP000299102">
    <property type="component" value="Unassembled WGS sequence"/>
</dbReference>
<dbReference type="AlphaFoldDB" id="A0A4C1S9A2"/>
<organism evidence="1 2">
    <name type="scientific">Eumeta variegata</name>
    <name type="common">Bagworm moth</name>
    <name type="synonym">Eumeta japonica</name>
    <dbReference type="NCBI Taxonomy" id="151549"/>
    <lineage>
        <taxon>Eukaryota</taxon>
        <taxon>Metazoa</taxon>
        <taxon>Ecdysozoa</taxon>
        <taxon>Arthropoda</taxon>
        <taxon>Hexapoda</taxon>
        <taxon>Insecta</taxon>
        <taxon>Pterygota</taxon>
        <taxon>Neoptera</taxon>
        <taxon>Endopterygota</taxon>
        <taxon>Lepidoptera</taxon>
        <taxon>Glossata</taxon>
        <taxon>Ditrysia</taxon>
        <taxon>Tineoidea</taxon>
        <taxon>Psychidae</taxon>
        <taxon>Oiketicinae</taxon>
        <taxon>Eumeta</taxon>
    </lineage>
</organism>
<evidence type="ECO:0000313" key="2">
    <source>
        <dbReference type="Proteomes" id="UP000299102"/>
    </source>
</evidence>
<name>A0A4C1S9A2_EUMVA</name>
<dbReference type="EMBL" id="BGZK01003214">
    <property type="protein sequence ID" value="GBO98818.1"/>
    <property type="molecule type" value="Genomic_DNA"/>
</dbReference>
<sequence>MAFSAELRLLRPLILANIKLLTSFTNDLPNEARCNVSSPQYGWTSAKTTTGKQTTRYLQPVTKMSRRDVVVKEEEVKTSWKEGRTDK</sequence>
<protein>
    <submittedName>
        <fullName evidence="1">Uncharacterized protein</fullName>
    </submittedName>
</protein>
<accession>A0A4C1S9A2</accession>
<evidence type="ECO:0000313" key="1">
    <source>
        <dbReference type="EMBL" id="GBO98818.1"/>
    </source>
</evidence>
<proteinExistence type="predicted"/>
<reference evidence="1 2" key="1">
    <citation type="journal article" date="2019" name="Commun. Biol.">
        <title>The bagworm genome reveals a unique fibroin gene that provides high tensile strength.</title>
        <authorList>
            <person name="Kono N."/>
            <person name="Nakamura H."/>
            <person name="Ohtoshi R."/>
            <person name="Tomita M."/>
            <person name="Numata K."/>
            <person name="Arakawa K."/>
        </authorList>
    </citation>
    <scope>NUCLEOTIDE SEQUENCE [LARGE SCALE GENOMIC DNA]</scope>
</reference>
<comment type="caution">
    <text evidence="1">The sequence shown here is derived from an EMBL/GenBank/DDBJ whole genome shotgun (WGS) entry which is preliminary data.</text>
</comment>